<accession>A0A9N9SFW3</accession>
<gene>
    <name evidence="3" type="ORF">PHAECO_LOCUS5503</name>
</gene>
<proteinExistence type="predicted"/>
<sequence length="506" mass="57379">MSDTEDIISKKRKKGIRNTEEYKAVKIKRSRLSGQPYRNYRGNLVPGNVTGEQCTIFSEEIEQELQNIIGIGSTASGILNVGIERINYSNGVGNINRVDETNGLLEADVADEEIDGNACEKVANIEVSNGNVISDHERTIQNDIPDLNFDCSDIRIYNSSLFEEVERNFGDSKINTPRDNSVYPNETSISNNTRQKFESSGNEFISDILAWRASGPPRDTESPQNPEKQILYQRVDKIAGSVKYNKLHSCFICHDKCIELKHKDNFGVARILAKDKKCSERRNGFIELIIVGDFHHNIEVLMTKEGELILERRPEHASALSVDDYGPCPYCLGFMLQHIKKCTKRCMSDSEIKKSSILLESKAITNVILCEGHTDFQDNVLKSLKNDNISYLCKTDKLISGVDMMLYEEHGGTQNQLIRQTMRQMERLLQELKNTKPDFKTKTLAFFIAPKYFDHIVDSVETICEVSRKKNEKMEYGIPSLALKLGHSLRKCVAYLRGQSLRNGLT</sequence>
<feature type="coiled-coil region" evidence="1">
    <location>
        <begin position="415"/>
        <end position="442"/>
    </location>
</feature>
<dbReference type="PANTHER" id="PTHR33480">
    <property type="entry name" value="SET DOMAIN-CONTAINING PROTEIN-RELATED"/>
    <property type="match status" value="1"/>
</dbReference>
<reference evidence="3" key="1">
    <citation type="submission" date="2022-01" db="EMBL/GenBank/DDBJ databases">
        <authorList>
            <person name="King R."/>
        </authorList>
    </citation>
    <scope>NUCLEOTIDE SEQUENCE</scope>
</reference>
<evidence type="ECO:0000256" key="2">
    <source>
        <dbReference type="SAM" id="MobiDB-lite"/>
    </source>
</evidence>
<organism evidence="3 4">
    <name type="scientific">Phaedon cochleariae</name>
    <name type="common">Mustard beetle</name>
    <dbReference type="NCBI Taxonomy" id="80249"/>
    <lineage>
        <taxon>Eukaryota</taxon>
        <taxon>Metazoa</taxon>
        <taxon>Ecdysozoa</taxon>
        <taxon>Arthropoda</taxon>
        <taxon>Hexapoda</taxon>
        <taxon>Insecta</taxon>
        <taxon>Pterygota</taxon>
        <taxon>Neoptera</taxon>
        <taxon>Endopterygota</taxon>
        <taxon>Coleoptera</taxon>
        <taxon>Polyphaga</taxon>
        <taxon>Cucujiformia</taxon>
        <taxon>Chrysomeloidea</taxon>
        <taxon>Chrysomelidae</taxon>
        <taxon>Chrysomelinae</taxon>
        <taxon>Chrysomelini</taxon>
        <taxon>Phaedon</taxon>
    </lineage>
</organism>
<evidence type="ECO:0000313" key="4">
    <source>
        <dbReference type="Proteomes" id="UP001153737"/>
    </source>
</evidence>
<protein>
    <submittedName>
        <fullName evidence="3">Uncharacterized protein</fullName>
    </submittedName>
</protein>
<dbReference type="Proteomes" id="UP001153737">
    <property type="component" value="Chromosome 17"/>
</dbReference>
<dbReference type="PANTHER" id="PTHR33480:SF1">
    <property type="entry name" value="TYR RECOMBINASE DOMAIN-CONTAINING PROTEIN"/>
    <property type="match status" value="1"/>
</dbReference>
<dbReference type="AlphaFoldDB" id="A0A9N9SFW3"/>
<feature type="region of interest" description="Disordered" evidence="2">
    <location>
        <begin position="176"/>
        <end position="196"/>
    </location>
</feature>
<evidence type="ECO:0000256" key="1">
    <source>
        <dbReference type="SAM" id="Coils"/>
    </source>
</evidence>
<name>A0A9N9SFW3_PHACE</name>
<reference evidence="3" key="2">
    <citation type="submission" date="2022-10" db="EMBL/GenBank/DDBJ databases">
        <authorList>
            <consortium name="ENA_rothamsted_submissions"/>
            <consortium name="culmorum"/>
            <person name="King R."/>
        </authorList>
    </citation>
    <scope>NUCLEOTIDE SEQUENCE</scope>
</reference>
<keyword evidence="1" id="KW-0175">Coiled coil</keyword>
<dbReference type="OrthoDB" id="10066781at2759"/>
<evidence type="ECO:0000313" key="3">
    <source>
        <dbReference type="EMBL" id="CAG9818123.1"/>
    </source>
</evidence>
<keyword evidence="4" id="KW-1185">Reference proteome</keyword>
<dbReference type="EMBL" id="OU896723">
    <property type="protein sequence ID" value="CAG9818123.1"/>
    <property type="molecule type" value="Genomic_DNA"/>
</dbReference>